<feature type="region of interest" description="Disordered" evidence="1">
    <location>
        <begin position="163"/>
        <end position="210"/>
    </location>
</feature>
<dbReference type="Proteomes" id="UP000277871">
    <property type="component" value="Unassembled WGS sequence"/>
</dbReference>
<dbReference type="AlphaFoldDB" id="A0A3L9L8R8"/>
<dbReference type="InterPro" id="IPR002731">
    <property type="entry name" value="ATPase_BadF"/>
</dbReference>
<dbReference type="PANTHER" id="PTHR43190">
    <property type="entry name" value="N-ACETYL-D-GLUCOSAMINE KINASE"/>
    <property type="match status" value="1"/>
</dbReference>
<dbReference type="PANTHER" id="PTHR43190:SF3">
    <property type="entry name" value="N-ACETYL-D-GLUCOSAMINE KINASE"/>
    <property type="match status" value="1"/>
</dbReference>
<dbReference type="Pfam" id="PF01869">
    <property type="entry name" value="BcrAD_BadFG"/>
    <property type="match status" value="1"/>
</dbReference>
<protein>
    <recommendedName>
        <fullName evidence="2">ATPase BadF/BadG/BcrA/BcrD type domain-containing protein</fullName>
    </recommendedName>
</protein>
<dbReference type="InterPro" id="IPR052519">
    <property type="entry name" value="Euk-type_GlcNAc_Kinase"/>
</dbReference>
<dbReference type="EMBL" id="RDEX01000001">
    <property type="protein sequence ID" value="RLY95115.1"/>
    <property type="molecule type" value="Genomic_DNA"/>
</dbReference>
<comment type="caution">
    <text evidence="3">The sequence shown here is derived from an EMBL/GenBank/DDBJ whole genome shotgun (WGS) entry which is preliminary data.</text>
</comment>
<evidence type="ECO:0000313" key="4">
    <source>
        <dbReference type="Proteomes" id="UP000277871"/>
    </source>
</evidence>
<dbReference type="SUPFAM" id="SSF53067">
    <property type="entry name" value="Actin-like ATPase domain"/>
    <property type="match status" value="3"/>
</dbReference>
<gene>
    <name evidence="3" type="ORF">EAE32_01695</name>
</gene>
<evidence type="ECO:0000259" key="2">
    <source>
        <dbReference type="Pfam" id="PF01869"/>
    </source>
</evidence>
<dbReference type="InterPro" id="IPR043129">
    <property type="entry name" value="ATPase_NBD"/>
</dbReference>
<organism evidence="3 4">
    <name type="scientific">Kocuria tytonicola</name>
    <dbReference type="NCBI Taxonomy" id="2055946"/>
    <lineage>
        <taxon>Bacteria</taxon>
        <taxon>Bacillati</taxon>
        <taxon>Actinomycetota</taxon>
        <taxon>Actinomycetes</taxon>
        <taxon>Micrococcales</taxon>
        <taxon>Micrococcaceae</taxon>
        <taxon>Kocuria</taxon>
    </lineage>
</organism>
<dbReference type="Gene3D" id="3.30.420.40">
    <property type="match status" value="1"/>
</dbReference>
<name>A0A3L9L8R8_9MICC</name>
<feature type="domain" description="ATPase BadF/BadG/BcrA/BcrD type" evidence="2">
    <location>
        <begin position="2"/>
        <end position="314"/>
    </location>
</feature>
<reference evidence="3 4" key="1">
    <citation type="submission" date="2018-10" db="EMBL/GenBank/DDBJ databases">
        <title>Kocuria tytonicola, new bacteria from the preen glands of American barn owls (Tyto furcata).</title>
        <authorList>
            <person name="Braun M.S."/>
            <person name="Wang E."/>
            <person name="Zimmermann S."/>
            <person name="Boutin S."/>
            <person name="Wagner H."/>
            <person name="Wink M."/>
        </authorList>
    </citation>
    <scope>NUCLEOTIDE SEQUENCE [LARGE SCALE GENOMIC DNA]</scope>
    <source>
        <strain evidence="3 4">473</strain>
    </source>
</reference>
<dbReference type="CDD" id="cd24007">
    <property type="entry name" value="ASKHA_NBD_eukNAGK-like"/>
    <property type="match status" value="1"/>
</dbReference>
<sequence length="338" mass="33839">MGLDIGGSHTRGVLFRDGTPVLKARSGSANVQNVPAEQARACLVSVLSELRASPATPVVAGSGGVDTAHDAARLAGLIRSAGSLDPGTPVTAVHDTRLILAAGGHTTGIALIAGTGSVAWGVDASGREVRAGGWGYLLGDEGSGYWIGREAVRRVLRLSQQAGAAERTAPEGPGRSARSGGFVEAGGSSRAEGPTTVAAAGGPDRAASSAGCEGEALTRAVLEHAGVAEPTDLIGAFHEHPDRTHWAGLARPVCELAASGDAAASELVAVAAGHLAELVLTVAHAMDEPLPVVVGGGLTGSEVGDRVAQLLRQHGLSVTLLDREPVLGAPLLARSDPT</sequence>
<evidence type="ECO:0000313" key="3">
    <source>
        <dbReference type="EMBL" id="RLY95115.1"/>
    </source>
</evidence>
<keyword evidence="4" id="KW-1185">Reference proteome</keyword>
<evidence type="ECO:0000256" key="1">
    <source>
        <dbReference type="SAM" id="MobiDB-lite"/>
    </source>
</evidence>
<proteinExistence type="predicted"/>
<accession>A0A3L9L8R8</accession>